<accession>A0A1I5EAM7</accession>
<evidence type="ECO:0000313" key="3">
    <source>
        <dbReference type="Proteomes" id="UP000199011"/>
    </source>
</evidence>
<reference evidence="3" key="1">
    <citation type="submission" date="2016-10" db="EMBL/GenBank/DDBJ databases">
        <authorList>
            <person name="Varghese N."/>
            <person name="Submissions S."/>
        </authorList>
    </citation>
    <scope>NUCLEOTIDE SEQUENCE [LARGE SCALE GENOMIC DNA]</scope>
    <source>
        <strain evidence="3">DSM 16522</strain>
    </source>
</reference>
<dbReference type="STRING" id="53341.SAMN05421579_1607"/>
<dbReference type="OrthoDB" id="6572071at2"/>
<evidence type="ECO:0008006" key="4">
    <source>
        <dbReference type="Google" id="ProtNLM"/>
    </source>
</evidence>
<organism evidence="2 3">
    <name type="scientific">Xenorhabdus japonica</name>
    <dbReference type="NCBI Taxonomy" id="53341"/>
    <lineage>
        <taxon>Bacteria</taxon>
        <taxon>Pseudomonadati</taxon>
        <taxon>Pseudomonadota</taxon>
        <taxon>Gammaproteobacteria</taxon>
        <taxon>Enterobacterales</taxon>
        <taxon>Morganellaceae</taxon>
        <taxon>Xenorhabdus</taxon>
    </lineage>
</organism>
<feature type="chain" id="PRO_5011670788" description="DUF930 domain-containing protein" evidence="1">
    <location>
        <begin position="24"/>
        <end position="159"/>
    </location>
</feature>
<dbReference type="Proteomes" id="UP000199011">
    <property type="component" value="Unassembled WGS sequence"/>
</dbReference>
<protein>
    <recommendedName>
        <fullName evidence="4">DUF930 domain-containing protein</fullName>
    </recommendedName>
</protein>
<gene>
    <name evidence="2" type="ORF">SAMN05421579_1607</name>
</gene>
<proteinExistence type="predicted"/>
<dbReference type="EMBL" id="FOVO01000060">
    <property type="protein sequence ID" value="SFO08537.1"/>
    <property type="molecule type" value="Genomic_DNA"/>
</dbReference>
<sequence length="159" mass="17954">MFYSKYLTYLGASCLLLSAFVQAKTPSQQLSPSQKEYLQQQINEQTTDKSALSMVKDWSDAKKVAEFICRPFALPIIKQHYRDADTVFLGDVSPDSIRLEHPSELVGLGMYRTDDGWHDIRFSCKLDATGKAKSFQFEKIVPPKLQTGPGPVVLPHKEQ</sequence>
<feature type="signal peptide" evidence="1">
    <location>
        <begin position="1"/>
        <end position="23"/>
    </location>
</feature>
<evidence type="ECO:0000313" key="2">
    <source>
        <dbReference type="EMBL" id="SFO08537.1"/>
    </source>
</evidence>
<keyword evidence="1" id="KW-0732">Signal</keyword>
<evidence type="ECO:0000256" key="1">
    <source>
        <dbReference type="SAM" id="SignalP"/>
    </source>
</evidence>
<dbReference type="RefSeq" id="WP_092521382.1">
    <property type="nucleotide sequence ID" value="NZ_CAWRAH010000018.1"/>
</dbReference>
<name>A0A1I5EAM7_9GAMM</name>
<dbReference type="AlphaFoldDB" id="A0A1I5EAM7"/>
<keyword evidence="3" id="KW-1185">Reference proteome</keyword>